<dbReference type="SMART" id="SM00849">
    <property type="entry name" value="Lactamase_B"/>
    <property type="match status" value="1"/>
</dbReference>
<evidence type="ECO:0000313" key="2">
    <source>
        <dbReference type="EMBL" id="MBB6480415.1"/>
    </source>
</evidence>
<dbReference type="EC" id="2.5.1.105" evidence="2"/>
<dbReference type="InterPro" id="IPR052926">
    <property type="entry name" value="Metallo-beta-lactamase_dom"/>
</dbReference>
<dbReference type="InterPro" id="IPR041712">
    <property type="entry name" value="DHPS-like_MBL-fold"/>
</dbReference>
<dbReference type="RefSeq" id="WP_184746617.1">
    <property type="nucleotide sequence ID" value="NZ_JACHGJ010000003.1"/>
</dbReference>
<dbReference type="GO" id="GO:0102041">
    <property type="term" value="F:7,8-dihydropterin-6-yl-methyl-4-(beta-D-ribofuranosyl)aminobenzene 5'-phosphate synthase"/>
    <property type="evidence" value="ECO:0007669"/>
    <property type="project" value="UniProtKB-EC"/>
</dbReference>
<accession>A0A841R930</accession>
<dbReference type="SUPFAM" id="SSF56281">
    <property type="entry name" value="Metallo-hydrolase/oxidoreductase"/>
    <property type="match status" value="1"/>
</dbReference>
<keyword evidence="2" id="KW-0808">Transferase</keyword>
<dbReference type="InterPro" id="IPR036866">
    <property type="entry name" value="RibonucZ/Hydroxyglut_hydro"/>
</dbReference>
<dbReference type="Gene3D" id="3.60.15.10">
    <property type="entry name" value="Ribonuclease Z/Hydroxyacylglutathione hydrolase-like"/>
    <property type="match status" value="1"/>
</dbReference>
<dbReference type="CDD" id="cd07713">
    <property type="entry name" value="DHPS-like_MBL-fold"/>
    <property type="match status" value="1"/>
</dbReference>
<reference evidence="2 3" key="1">
    <citation type="submission" date="2020-08" db="EMBL/GenBank/DDBJ databases">
        <title>Genomic Encyclopedia of Type Strains, Phase IV (KMG-IV): sequencing the most valuable type-strain genomes for metagenomic binning, comparative biology and taxonomic classification.</title>
        <authorList>
            <person name="Goeker M."/>
        </authorList>
    </citation>
    <scope>NUCLEOTIDE SEQUENCE [LARGE SCALE GENOMIC DNA]</scope>
    <source>
        <strain evidence="2 3">DSM 2461</strain>
    </source>
</reference>
<dbReference type="AlphaFoldDB" id="A0A841R930"/>
<evidence type="ECO:0000313" key="3">
    <source>
        <dbReference type="Proteomes" id="UP000587760"/>
    </source>
</evidence>
<evidence type="ECO:0000259" key="1">
    <source>
        <dbReference type="SMART" id="SM00849"/>
    </source>
</evidence>
<name>A0A841R930_9SPIO</name>
<protein>
    <submittedName>
        <fullName evidence="2">7, 8-dihydropterin-6-yl-methyl-4-(Beta-D-ribofuranosyl)aminobenzene 5'-phosphate synthase</fullName>
        <ecNumber evidence="2">2.5.1.105</ecNumber>
    </submittedName>
</protein>
<organism evidence="2 3">
    <name type="scientific">Spirochaeta isovalerica</name>
    <dbReference type="NCBI Taxonomy" id="150"/>
    <lineage>
        <taxon>Bacteria</taxon>
        <taxon>Pseudomonadati</taxon>
        <taxon>Spirochaetota</taxon>
        <taxon>Spirochaetia</taxon>
        <taxon>Spirochaetales</taxon>
        <taxon>Spirochaetaceae</taxon>
        <taxon>Spirochaeta</taxon>
    </lineage>
</organism>
<proteinExistence type="predicted"/>
<feature type="domain" description="Metallo-beta-lactamase" evidence="1">
    <location>
        <begin position="25"/>
        <end position="253"/>
    </location>
</feature>
<keyword evidence="3" id="KW-1185">Reference proteome</keyword>
<dbReference type="Proteomes" id="UP000587760">
    <property type="component" value="Unassembled WGS sequence"/>
</dbReference>
<dbReference type="PANTHER" id="PTHR13754">
    <property type="entry name" value="METALLO-BETA-LACTAMASE SUPERFAMILY PROTEIN"/>
    <property type="match status" value="1"/>
</dbReference>
<dbReference type="PANTHER" id="PTHR13754:SF13">
    <property type="entry name" value="METALLO-BETA-LACTAMASE SUPERFAMILY PROTEIN (AFU_ORTHOLOGUE AFUA_3G07630)"/>
    <property type="match status" value="1"/>
</dbReference>
<comment type="caution">
    <text evidence="2">The sequence shown here is derived from an EMBL/GenBank/DDBJ whole genome shotgun (WGS) entry which is preliminary data.</text>
</comment>
<dbReference type="EMBL" id="JACHGJ010000003">
    <property type="protein sequence ID" value="MBB6480415.1"/>
    <property type="molecule type" value="Genomic_DNA"/>
</dbReference>
<dbReference type="InterPro" id="IPR001279">
    <property type="entry name" value="Metallo-B-lactamas"/>
</dbReference>
<sequence length="282" mass="31812">MKFAVLLENSLDNLSKQRESLKTDHGLSLYIEWKGRRILFDTGPDSSFAMNAEKMGIDLSLIDMAFLSHGHSDHSGGLEEFFRQNSKAPLYLHREALIPHYSRKADGRIVPIGVDPVLLKRYENRVRFIDENQEILPGLDVFENIPENFPRPMTNHNLFMKKNGQMGPDDFRHEIVLSLEENAGIYIITGCSHTGVVNMVNLVKQKKPELPVQAVLGGFHIYSRGGKAAVTNDYLKSLTDALKALDTDFYTGHCTGEDNFRKIETSLPGKLYRMNTGCSKVL</sequence>
<gene>
    <name evidence="2" type="ORF">HNR50_002078</name>
</gene>
<dbReference type="Pfam" id="PF00753">
    <property type="entry name" value="Lactamase_B"/>
    <property type="match status" value="1"/>
</dbReference>